<evidence type="ECO:0000313" key="3">
    <source>
        <dbReference type="EMBL" id="KNE29023.1"/>
    </source>
</evidence>
<dbReference type="InterPro" id="IPR016162">
    <property type="entry name" value="Ald_DH_N"/>
</dbReference>
<feature type="domain" description="Aldehyde dehydrogenase" evidence="2">
    <location>
        <begin position="24"/>
        <end position="463"/>
    </location>
</feature>
<name>A0AAW3I8G9_9BURK</name>
<accession>A0AAW3I8G9</accession>
<sequence length="533" mass="55430">MQITGEMLIGHAAVRGTAGSQCAFNPTLNADIAEPSFGLGTHADVERAATLAAAAFDPYRHLPLARRAEFLEAIADEILALGDALIQRAHQESGLPVARLTGERGRTIGQLRLFAQVVRDGHFLGAIVDTAQPERQPLPRADLRQAKVPLGPVAVFGASNFPLAFSVAGGDTASALAAGAPVIVKAHSAHLGTSELVGRAVQKAAQRTGMPEGVFSLLIGAGRTIGEALVAHPAIKAVGFTGSRQGGLALVNIANQRREPIPVYAEMSSINPVFVLPAALATRGQAIAQGFVDSLALGAGQFCTNPGLVIAIDGPELDRFIAAASDALASKAAQVMLTPGICAAYNRSREQVQSVPGVETVANGSAAREQANAAQAALYVTSARNLLNNEALQAEMFGPASVIVRAQGWQEVLDVAEHLEGQLTATLQLDAPDHAPARALLSVLERKCGRILANGFPTGVEVSHAMVHGGPYPATSNAMHTSVGATAIDRFLRPVCYQDLPDALRPEAVQQDNPLGIWRLVDGAPVPPAVTQA</sequence>
<dbReference type="InterPro" id="IPR015590">
    <property type="entry name" value="Aldehyde_DH_dom"/>
</dbReference>
<dbReference type="Gene3D" id="3.40.605.10">
    <property type="entry name" value="Aldehyde Dehydrogenase, Chain A, domain 1"/>
    <property type="match status" value="1"/>
</dbReference>
<dbReference type="SUPFAM" id="SSF53720">
    <property type="entry name" value="ALDH-like"/>
    <property type="match status" value="1"/>
</dbReference>
<dbReference type="Proteomes" id="UP000037511">
    <property type="component" value="Unassembled WGS sequence"/>
</dbReference>
<gene>
    <name evidence="3" type="ORF">AFM18_04030</name>
</gene>
<dbReference type="PANTHER" id="PTHR43353">
    <property type="entry name" value="SUCCINATE-SEMIALDEHYDE DEHYDROGENASE, MITOCHONDRIAL"/>
    <property type="match status" value="1"/>
</dbReference>
<dbReference type="GO" id="GO:0016620">
    <property type="term" value="F:oxidoreductase activity, acting on the aldehyde or oxo group of donors, NAD or NADP as acceptor"/>
    <property type="evidence" value="ECO:0007669"/>
    <property type="project" value="InterPro"/>
</dbReference>
<dbReference type="AlphaFoldDB" id="A0AAW3I8G9"/>
<evidence type="ECO:0000259" key="2">
    <source>
        <dbReference type="Pfam" id="PF00171"/>
    </source>
</evidence>
<dbReference type="EMBL" id="LGVG01000003">
    <property type="protein sequence ID" value="KNE29023.1"/>
    <property type="molecule type" value="Genomic_DNA"/>
</dbReference>
<dbReference type="RefSeq" id="WP_050445488.1">
    <property type="nucleotide sequence ID" value="NZ_LGVG01000003.1"/>
</dbReference>
<dbReference type="InterPro" id="IPR016161">
    <property type="entry name" value="Ald_DH/histidinol_DH"/>
</dbReference>
<dbReference type="CDD" id="cd07129">
    <property type="entry name" value="ALDH_KGSADH"/>
    <property type="match status" value="1"/>
</dbReference>
<keyword evidence="1" id="KW-0560">Oxidoreductase</keyword>
<dbReference type="Gene3D" id="3.40.309.10">
    <property type="entry name" value="Aldehyde Dehydrogenase, Chain A, domain 2"/>
    <property type="match status" value="1"/>
</dbReference>
<evidence type="ECO:0000313" key="4">
    <source>
        <dbReference type="Proteomes" id="UP000037511"/>
    </source>
</evidence>
<dbReference type="Pfam" id="PF00171">
    <property type="entry name" value="Aldedh"/>
    <property type="match status" value="1"/>
</dbReference>
<organism evidence="3 4">
    <name type="scientific">Achromobacter spanius</name>
    <dbReference type="NCBI Taxonomy" id="217203"/>
    <lineage>
        <taxon>Bacteria</taxon>
        <taxon>Pseudomonadati</taxon>
        <taxon>Pseudomonadota</taxon>
        <taxon>Betaproteobacteria</taxon>
        <taxon>Burkholderiales</taxon>
        <taxon>Alcaligenaceae</taxon>
        <taxon>Achromobacter</taxon>
    </lineage>
</organism>
<evidence type="ECO:0000256" key="1">
    <source>
        <dbReference type="ARBA" id="ARBA00023002"/>
    </source>
</evidence>
<proteinExistence type="predicted"/>
<reference evidence="3 4" key="1">
    <citation type="submission" date="2015-07" db="EMBL/GenBank/DDBJ databases">
        <title>Draft genome of Achromobacter spanius.</title>
        <authorList>
            <person name="Wang X."/>
        </authorList>
    </citation>
    <scope>NUCLEOTIDE SEQUENCE [LARGE SCALE GENOMIC DNA]</scope>
    <source>
        <strain evidence="3 4">CGMCC9173</strain>
    </source>
</reference>
<dbReference type="InterPro" id="IPR016163">
    <property type="entry name" value="Ald_DH_C"/>
</dbReference>
<dbReference type="PANTHER" id="PTHR43353:SF3">
    <property type="entry name" value="ALDEHYDE DEHYDROGENASE-RELATED"/>
    <property type="match status" value="1"/>
</dbReference>
<dbReference type="InterPro" id="IPR044151">
    <property type="entry name" value="ALDH_KGSADH"/>
</dbReference>
<comment type="caution">
    <text evidence="3">The sequence shown here is derived from an EMBL/GenBank/DDBJ whole genome shotgun (WGS) entry which is preliminary data.</text>
</comment>
<dbReference type="InterPro" id="IPR050740">
    <property type="entry name" value="Aldehyde_DH_Superfamily"/>
</dbReference>
<protein>
    <submittedName>
        <fullName evidence="3">2,5-dioxovalerate dehydrogenase</fullName>
    </submittedName>
</protein>